<organism evidence="1 2">
    <name type="scientific">Aspergillus sclerotiicarbonarius (strain CBS 121057 / IBT 28362)</name>
    <dbReference type="NCBI Taxonomy" id="1448318"/>
    <lineage>
        <taxon>Eukaryota</taxon>
        <taxon>Fungi</taxon>
        <taxon>Dikarya</taxon>
        <taxon>Ascomycota</taxon>
        <taxon>Pezizomycotina</taxon>
        <taxon>Eurotiomycetes</taxon>
        <taxon>Eurotiomycetidae</taxon>
        <taxon>Eurotiales</taxon>
        <taxon>Aspergillaceae</taxon>
        <taxon>Aspergillus</taxon>
        <taxon>Aspergillus subgen. Circumdati</taxon>
    </lineage>
</organism>
<dbReference type="EMBL" id="KZ826439">
    <property type="protein sequence ID" value="PYI00703.1"/>
    <property type="molecule type" value="Genomic_DNA"/>
</dbReference>
<evidence type="ECO:0000313" key="1">
    <source>
        <dbReference type="EMBL" id="PYI00703.1"/>
    </source>
</evidence>
<dbReference type="Proteomes" id="UP000248423">
    <property type="component" value="Unassembled WGS sequence"/>
</dbReference>
<accession>A0A319F681</accession>
<sequence>MAFSSPISSARKLLSLSGGIPSRSKSSGSKSSCISMSAAMSQSFSGSGDSVVRRRFFRGLGVLTVTGTTAPACYDTTSVGYSQWLVAHGGLGGPILVMIEMVPWRAWDVLYMHQADALNVANGLTEETQWFWQEAIKGDIDDSDLCCWGEIATKRARQGLARHPVSHPTAEDQMAHSLVGRLGPGMCGEGVIGLDLIAGAVRMGSRHAQQSLPLLPQFIVLGDSTDRKVTS</sequence>
<protein>
    <submittedName>
        <fullName evidence="1">Uncharacterized protein</fullName>
    </submittedName>
</protein>
<dbReference type="AlphaFoldDB" id="A0A319F681"/>
<reference evidence="1 2" key="1">
    <citation type="submission" date="2018-02" db="EMBL/GenBank/DDBJ databases">
        <title>The genomes of Aspergillus section Nigri reveals drivers in fungal speciation.</title>
        <authorList>
            <consortium name="DOE Joint Genome Institute"/>
            <person name="Vesth T.C."/>
            <person name="Nybo J."/>
            <person name="Theobald S."/>
            <person name="Brandl J."/>
            <person name="Frisvad J.C."/>
            <person name="Nielsen K.F."/>
            <person name="Lyhne E.K."/>
            <person name="Kogle M.E."/>
            <person name="Kuo A."/>
            <person name="Riley R."/>
            <person name="Clum A."/>
            <person name="Nolan M."/>
            <person name="Lipzen A."/>
            <person name="Salamov A."/>
            <person name="Henrissat B."/>
            <person name="Wiebenga A."/>
            <person name="De vries R.P."/>
            <person name="Grigoriev I.V."/>
            <person name="Mortensen U.H."/>
            <person name="Andersen M.R."/>
            <person name="Baker S.E."/>
        </authorList>
    </citation>
    <scope>NUCLEOTIDE SEQUENCE [LARGE SCALE GENOMIC DNA]</scope>
    <source>
        <strain evidence="1 2">CBS 121057</strain>
    </source>
</reference>
<proteinExistence type="predicted"/>
<gene>
    <name evidence="1" type="ORF">BO78DRAFT_391679</name>
</gene>
<dbReference type="VEuPathDB" id="FungiDB:BO78DRAFT_391679"/>
<evidence type="ECO:0000313" key="2">
    <source>
        <dbReference type="Proteomes" id="UP000248423"/>
    </source>
</evidence>
<name>A0A319F681_ASPSB</name>
<keyword evidence="2" id="KW-1185">Reference proteome</keyword>